<evidence type="ECO:0008006" key="4">
    <source>
        <dbReference type="Google" id="ProtNLM"/>
    </source>
</evidence>
<dbReference type="PATRIC" id="fig|359131.3.peg.4122"/>
<reference evidence="2 3" key="1">
    <citation type="submission" date="2015-02" db="EMBL/GenBank/DDBJ databases">
        <authorList>
            <person name="Ju K.-S."/>
            <person name="Doroghazi J.R."/>
            <person name="Metcalf W."/>
        </authorList>
    </citation>
    <scope>NUCLEOTIDE SEQUENCE [LARGE SCALE GENOMIC DNA]</scope>
    <source>
        <strain evidence="2 3">ATCC 31215</strain>
    </source>
</reference>
<comment type="caution">
    <text evidence="2">The sequence shown here is derived from an EMBL/GenBank/DDBJ whole genome shotgun (WGS) entry which is preliminary data.</text>
</comment>
<evidence type="ECO:0000313" key="3">
    <source>
        <dbReference type="Proteomes" id="UP000033699"/>
    </source>
</evidence>
<dbReference type="EMBL" id="JZKH01000033">
    <property type="protein sequence ID" value="KJS60981.1"/>
    <property type="molecule type" value="Genomic_DNA"/>
</dbReference>
<keyword evidence="1" id="KW-0732">Signal</keyword>
<name>A0A0F2TEQ7_STRR3</name>
<feature type="chain" id="PRO_5002459518" description="Lipoprotein" evidence="1">
    <location>
        <begin position="34"/>
        <end position="365"/>
    </location>
</feature>
<dbReference type="RefSeq" id="WP_045697799.1">
    <property type="nucleotide sequence ID" value="NZ_JZKH01000033.1"/>
</dbReference>
<dbReference type="PANTHER" id="PTHR47197:SF3">
    <property type="entry name" value="DIHYDRO-HEME D1 DEHYDROGENASE"/>
    <property type="match status" value="1"/>
</dbReference>
<dbReference type="SUPFAM" id="SSF82171">
    <property type="entry name" value="DPP6 N-terminal domain-like"/>
    <property type="match status" value="1"/>
</dbReference>
<dbReference type="InterPro" id="IPR011964">
    <property type="entry name" value="YVTN_b-propeller_repeat"/>
</dbReference>
<keyword evidence="3" id="KW-1185">Reference proteome</keyword>
<evidence type="ECO:0000313" key="2">
    <source>
        <dbReference type="EMBL" id="KJS60981.1"/>
    </source>
</evidence>
<dbReference type="AlphaFoldDB" id="A0A0F2TEQ7"/>
<sequence length="365" mass="36696">MSKRTRAKTARWTAATAAATVLALTGTAAQAAAATPATPVSGTEAVIAVGNNRAQPMVGPDGTKAYVVVDGPASTVLVKAVDTRSDAVTGQVSVGTNQVFVSAALSPDGTRLYVANGQQFSVLDTASLTVLATVALPDQPRQTGWTPGAPSGVTVSPDGTSVYVVQNGPTAYRQNAPARVLAFSAGQRAFTGSVQLTAPMTGTAAIRPNGQDLYVGTSTGVQHVKAAAAPTLAGTVPGTATALDYNPVLTPDGTRLFAVGQQGQADLIDPATDTVVKHLALTPTNTSLSSPQISADGTRLYVAENDFTAGPSVLAFDTATGNAVPDETVSPDEDVLNGLAAGPDGHTLYVTGSIGTSGKLQVIAN</sequence>
<organism evidence="2 3">
    <name type="scientific">Streptomyces rubellomurinus (strain ATCC 31215)</name>
    <dbReference type="NCBI Taxonomy" id="359131"/>
    <lineage>
        <taxon>Bacteria</taxon>
        <taxon>Bacillati</taxon>
        <taxon>Actinomycetota</taxon>
        <taxon>Actinomycetes</taxon>
        <taxon>Kitasatosporales</taxon>
        <taxon>Streptomycetaceae</taxon>
        <taxon>Streptomyces</taxon>
    </lineage>
</organism>
<dbReference type="InterPro" id="IPR015943">
    <property type="entry name" value="WD40/YVTN_repeat-like_dom_sf"/>
</dbReference>
<evidence type="ECO:0000256" key="1">
    <source>
        <dbReference type="SAM" id="SignalP"/>
    </source>
</evidence>
<gene>
    <name evidence="2" type="ORF">VM95_17655</name>
</gene>
<accession>A0A0F2TEQ7</accession>
<dbReference type="Proteomes" id="UP000033699">
    <property type="component" value="Unassembled WGS sequence"/>
</dbReference>
<dbReference type="Gene3D" id="2.130.10.10">
    <property type="entry name" value="YVTN repeat-like/Quinoprotein amine dehydrogenase"/>
    <property type="match status" value="2"/>
</dbReference>
<dbReference type="NCBIfam" id="TIGR02276">
    <property type="entry name" value="beta_rpt_yvtn"/>
    <property type="match status" value="1"/>
</dbReference>
<dbReference type="PANTHER" id="PTHR47197">
    <property type="entry name" value="PROTEIN NIRF"/>
    <property type="match status" value="1"/>
</dbReference>
<feature type="signal peptide" evidence="1">
    <location>
        <begin position="1"/>
        <end position="33"/>
    </location>
</feature>
<proteinExistence type="predicted"/>
<dbReference type="OrthoDB" id="4649568at2"/>
<protein>
    <recommendedName>
        <fullName evidence="4">Lipoprotein</fullName>
    </recommendedName>
</protein>
<dbReference type="InterPro" id="IPR051200">
    <property type="entry name" value="Host-pathogen_enzymatic-act"/>
</dbReference>